<gene>
    <name evidence="4" type="primary">LOC103127160</name>
</gene>
<feature type="domain" description="MAGE" evidence="2">
    <location>
        <begin position="823"/>
        <end position="1022"/>
    </location>
</feature>
<feature type="compositionally biased region" description="Low complexity" evidence="1">
    <location>
        <begin position="402"/>
        <end position="418"/>
    </location>
</feature>
<proteinExistence type="predicted"/>
<feature type="compositionally biased region" description="Low complexity" evidence="1">
    <location>
        <begin position="29"/>
        <end position="57"/>
    </location>
</feature>
<dbReference type="Gene3D" id="1.10.10.1200">
    <property type="entry name" value="MAGE homology domain, winged helix WH1 motif"/>
    <property type="match status" value="3"/>
</dbReference>
<dbReference type="RefSeq" id="XP_060040061.1">
    <property type="nucleotide sequence ID" value="XM_060184078.1"/>
</dbReference>
<dbReference type="GeneID" id="103127160"/>
<organism evidence="3 4">
    <name type="scientific">Erinaceus europaeus</name>
    <name type="common">Western European hedgehog</name>
    <dbReference type="NCBI Taxonomy" id="9365"/>
    <lineage>
        <taxon>Eukaryota</taxon>
        <taxon>Metazoa</taxon>
        <taxon>Chordata</taxon>
        <taxon>Craniata</taxon>
        <taxon>Vertebrata</taxon>
        <taxon>Euteleostomi</taxon>
        <taxon>Mammalia</taxon>
        <taxon>Eutheria</taxon>
        <taxon>Laurasiatheria</taxon>
        <taxon>Eulipotyphla</taxon>
        <taxon>Erinaceidae</taxon>
        <taxon>Erinaceinae</taxon>
        <taxon>Erinaceus</taxon>
    </lineage>
</organism>
<dbReference type="InterPro" id="IPR041898">
    <property type="entry name" value="MAGE_WH1"/>
</dbReference>
<feature type="region of interest" description="Disordered" evidence="1">
    <location>
        <begin position="749"/>
        <end position="807"/>
    </location>
</feature>
<evidence type="ECO:0000313" key="3">
    <source>
        <dbReference type="Proteomes" id="UP001652624"/>
    </source>
</evidence>
<dbReference type="PANTHER" id="PTHR11736:SF35">
    <property type="entry name" value="MELANOMA-ASSOCIATED ANTIGEN B5"/>
    <property type="match status" value="1"/>
</dbReference>
<name>A0ABM3WU13_ERIEU</name>
<feature type="compositionally biased region" description="Basic residues" evidence="1">
    <location>
        <begin position="1"/>
        <end position="15"/>
    </location>
</feature>
<feature type="region of interest" description="Disordered" evidence="1">
    <location>
        <begin position="388"/>
        <end position="433"/>
    </location>
</feature>
<feature type="domain" description="MAGE" evidence="2">
    <location>
        <begin position="439"/>
        <end position="623"/>
    </location>
</feature>
<dbReference type="InterPro" id="IPR041899">
    <property type="entry name" value="MAGE_WH2"/>
</dbReference>
<evidence type="ECO:0000256" key="1">
    <source>
        <dbReference type="SAM" id="MobiDB-lite"/>
    </source>
</evidence>
<dbReference type="InterPro" id="IPR002190">
    <property type="entry name" value="MHD_dom"/>
</dbReference>
<feature type="region of interest" description="Disordered" evidence="1">
    <location>
        <begin position="1038"/>
        <end position="1059"/>
    </location>
</feature>
<dbReference type="Gene3D" id="1.10.10.1210">
    <property type="entry name" value="MAGE homology domain, winged helix WH2 motif"/>
    <property type="match status" value="3"/>
</dbReference>
<feature type="compositionally biased region" description="Low complexity" evidence="1">
    <location>
        <begin position="69"/>
        <end position="85"/>
    </location>
</feature>
<dbReference type="InterPro" id="IPR037445">
    <property type="entry name" value="MAGE"/>
</dbReference>
<feature type="compositionally biased region" description="Polar residues" evidence="1">
    <location>
        <begin position="91"/>
        <end position="104"/>
    </location>
</feature>
<dbReference type="Pfam" id="PF01454">
    <property type="entry name" value="MAGE"/>
    <property type="match status" value="2"/>
</dbReference>
<keyword evidence="3" id="KW-1185">Reference proteome</keyword>
<dbReference type="Proteomes" id="UP001652624">
    <property type="component" value="Unplaced"/>
</dbReference>
<feature type="region of interest" description="Disordered" evidence="1">
    <location>
        <begin position="1081"/>
        <end position="1154"/>
    </location>
</feature>
<sequence>MPRRKNKRHSSGKSRHTQDQDQAQASTEAQAKAKAQNKTQAKTKAKAQDQPQAQTQAEARHGTTGRTPAAAVAVAEAAAAEATAAKGNDAQDAQGNAGTKTSSDARAASGPKGAEAGPQPKTTPVGRPSCGGAEGAAPKLEVEEKFEYGPLYTDPDAMSKRVVVLEQFLLYKFQLKQPILKAEMLKILGYRYQNRFLEMLKKASERIETLFAVRVQEVDSVTQAYDLVSELKLPNHGRVCPGRGLPKSGLLMHVLGMIFLKGNCASEEDIWRVLGTMQVYPGRKHNIYGEPRKLLTKDLVRLQYLEYRPVPNTQPPRYQFLWGPKAHAETSKMSVLQFMAKIKGTVPSSFSPQYQEALREQAERALARSLAGSRAKIWGIAGSRAKAQGTAGSRAKAQGAPGSSDKAQGAAGSSAKARALTESDTEYSSNQGRSFSEAMEMEAKLLEQFMLHSYQLKQHSMLEDMQRMVNPAFAAYFDDILMIASEHTETHFAMHVEEIDPVLHAYDLVTQLQLPYNGRVHPGCGLPKTGLLMYVLGLIFTKGSHATEEEIWAFLSMMSIYPGQKHHIYGEPHKLLTQDLPRRYQFLGGPKAQAEIRKMRVLEFIAKVNGKEPTDYLAQYQEAVQDEQARTQAQVAARAACTSNTRMSQQLPSLVQWASCALSCDIMPRRKNKRHSSGKSRHTQDQDQAQASTEAQAKAKAQNKTQAKTKAKAQDQPQVQAQADTCHGATGHTPAAAVAMAEAAAAEATAAKGNDAQDAQGNAGTKTSSDARAASGPKGDEAEPQPKTTPVGRPSCGTEEAAPKLEVEEKFEYGPLHTDPDAMNKRVVVLEQFLLYKFKMKQPILKAEMLKVLGLRYQSHFLEMLKKASERIETLFAVRVQEVDSVTQAYDLVGDLKLPNQGRVCPGRGLPKSGLLMHVLGMIFLKGNCASEDDIWKLLGTMQVYPGRKHNIYGEPRKLLTKDLVRLQYLEYCPVPHTQPPRYQFLWGPKAHAETSKMSVLQFMAKIKGTVPSSFSPQYQEALREQAERALARRVAGSRAKVQGAAGSKAKAQGAAGSRAKVQGAAGSKAKAQGAAGSKAKAQGAAGSKAKAQGAAGSKAKAQGAAGSKAKAQGAAGSRGKAQSAAGSRAKAQGAAGSRAKAQGQPAPGPRPKP</sequence>
<feature type="domain" description="MAGE" evidence="2">
    <location>
        <begin position="158"/>
        <end position="357"/>
    </location>
</feature>
<feature type="region of interest" description="Disordered" evidence="1">
    <location>
        <begin position="1"/>
        <end position="138"/>
    </location>
</feature>
<feature type="compositionally biased region" description="Basic residues" evidence="1">
    <location>
        <begin position="670"/>
        <end position="681"/>
    </location>
</feature>
<accession>A0ABM3WU13</accession>
<feature type="compositionally biased region" description="Low complexity" evidence="1">
    <location>
        <begin position="1081"/>
        <end position="1145"/>
    </location>
</feature>
<feature type="region of interest" description="Disordered" evidence="1">
    <location>
        <begin position="670"/>
        <end position="728"/>
    </location>
</feature>
<feature type="compositionally biased region" description="Polar residues" evidence="1">
    <location>
        <begin position="757"/>
        <end position="770"/>
    </location>
</feature>
<feature type="compositionally biased region" description="Low complexity" evidence="1">
    <location>
        <begin position="1040"/>
        <end position="1059"/>
    </location>
</feature>
<protein>
    <submittedName>
        <fullName evidence="4">Uncharacterized protein LOC103127160</fullName>
    </submittedName>
</protein>
<dbReference type="SMART" id="SM01373">
    <property type="entry name" value="MAGE"/>
    <property type="match status" value="3"/>
</dbReference>
<evidence type="ECO:0000313" key="4">
    <source>
        <dbReference type="RefSeq" id="XP_060040061.1"/>
    </source>
</evidence>
<reference evidence="4" key="1">
    <citation type="submission" date="2025-08" db="UniProtKB">
        <authorList>
            <consortium name="RefSeq"/>
        </authorList>
    </citation>
    <scope>IDENTIFICATION</scope>
</reference>
<evidence type="ECO:0000259" key="2">
    <source>
        <dbReference type="PROSITE" id="PS50838"/>
    </source>
</evidence>
<dbReference type="PANTHER" id="PTHR11736">
    <property type="entry name" value="MELANOMA-ASSOCIATED ANTIGEN MAGE ANTIGEN"/>
    <property type="match status" value="1"/>
</dbReference>
<dbReference type="PROSITE" id="PS50838">
    <property type="entry name" value="MAGE"/>
    <property type="match status" value="3"/>
</dbReference>
<feature type="compositionally biased region" description="Low complexity" evidence="1">
    <location>
        <begin position="695"/>
        <end position="724"/>
    </location>
</feature>